<feature type="domain" description="Tudor-knot" evidence="2">
    <location>
        <begin position="50"/>
        <end position="99"/>
    </location>
</feature>
<organism evidence="3 4">
    <name type="scientific">Angiostrongylus cantonensis</name>
    <name type="common">Rat lungworm</name>
    <dbReference type="NCBI Taxonomy" id="6313"/>
    <lineage>
        <taxon>Eukaryota</taxon>
        <taxon>Metazoa</taxon>
        <taxon>Ecdysozoa</taxon>
        <taxon>Nematoda</taxon>
        <taxon>Chromadorea</taxon>
        <taxon>Rhabditida</taxon>
        <taxon>Rhabditina</taxon>
        <taxon>Rhabditomorpha</taxon>
        <taxon>Strongyloidea</taxon>
        <taxon>Metastrongylidae</taxon>
        <taxon>Angiostrongylus</taxon>
    </lineage>
</organism>
<dbReference type="SUPFAM" id="SSF54160">
    <property type="entry name" value="Chromo domain-like"/>
    <property type="match status" value="1"/>
</dbReference>
<sequence length="370" mass="41870">MNKSFIRMAGTIHCLANTRQRVLYIDLCCRIREKLILDSLATCSVMQYNVGDHVRCIWGAKSVEYEAKIVVVNRASKEYFVHYQGWNKRYDEWISEKSVLGLWRKPSATVIGAPKIRHSKREKKTRRPVDWSPTPTSSRITEKVVSVKPSGRTSKPKRSPTVRLVKRPRHFPVPKFVDESAEESISSDDEDGGAGFPRSYIDTLAKQKKREERKRYRPSSPKQAGESSWKSPQPRNVAGKIPLITHIPSAADTTNNLTAVGSSTLVECLDFSYIEADHNYSSLRFHYNDAQSFNVRNDSNSAQVTSSTKRMNILPLRKPLNVQCKIGLHFSGYLFIIGKLACCAPLNLFMKASSVNLEPHQKIDTPPNFG</sequence>
<dbReference type="Pfam" id="PF11717">
    <property type="entry name" value="Tudor-knot"/>
    <property type="match status" value="1"/>
</dbReference>
<dbReference type="STRING" id="6313.A0A0K0DI27"/>
<dbReference type="AlphaFoldDB" id="A0A0K0DI27"/>
<dbReference type="InterPro" id="IPR025995">
    <property type="entry name" value="Tudor-knot"/>
</dbReference>
<dbReference type="Proteomes" id="UP000035642">
    <property type="component" value="Unassembled WGS sequence"/>
</dbReference>
<dbReference type="Gene3D" id="2.30.30.140">
    <property type="match status" value="1"/>
</dbReference>
<proteinExistence type="predicted"/>
<evidence type="ECO:0000313" key="3">
    <source>
        <dbReference type="Proteomes" id="UP000035642"/>
    </source>
</evidence>
<evidence type="ECO:0000256" key="1">
    <source>
        <dbReference type="SAM" id="MobiDB-lite"/>
    </source>
</evidence>
<dbReference type="CDD" id="cd20104">
    <property type="entry name" value="MBT_PHF20L1-like"/>
    <property type="match status" value="1"/>
</dbReference>
<dbReference type="InterPro" id="IPR016197">
    <property type="entry name" value="Chromo-like_dom_sf"/>
</dbReference>
<protein>
    <submittedName>
        <fullName evidence="4">Tudor-knot domain-containing protein</fullName>
    </submittedName>
</protein>
<evidence type="ECO:0000259" key="2">
    <source>
        <dbReference type="Pfam" id="PF11717"/>
    </source>
</evidence>
<evidence type="ECO:0000313" key="4">
    <source>
        <dbReference type="WBParaSite" id="ACAC_0001090801-mRNA-1"/>
    </source>
</evidence>
<feature type="region of interest" description="Disordered" evidence="1">
    <location>
        <begin position="114"/>
        <end position="235"/>
    </location>
</feature>
<feature type="compositionally biased region" description="Basic residues" evidence="1">
    <location>
        <begin position="115"/>
        <end position="126"/>
    </location>
</feature>
<dbReference type="WBParaSite" id="ACAC_0001090801-mRNA-1">
    <property type="protein sequence ID" value="ACAC_0001090801-mRNA-1"/>
    <property type="gene ID" value="ACAC_0001090801"/>
</dbReference>
<accession>A0A0K0DI27</accession>
<feature type="compositionally biased region" description="Acidic residues" evidence="1">
    <location>
        <begin position="179"/>
        <end position="192"/>
    </location>
</feature>
<reference evidence="4" key="2">
    <citation type="submission" date="2017-02" db="UniProtKB">
        <authorList>
            <consortium name="WormBaseParasite"/>
        </authorList>
    </citation>
    <scope>IDENTIFICATION</scope>
</reference>
<feature type="compositionally biased region" description="Polar residues" evidence="1">
    <location>
        <begin position="220"/>
        <end position="234"/>
    </location>
</feature>
<keyword evidence="3" id="KW-1185">Reference proteome</keyword>
<feature type="compositionally biased region" description="Basic residues" evidence="1">
    <location>
        <begin position="154"/>
        <end position="172"/>
    </location>
</feature>
<name>A0A0K0DI27_ANGCA</name>
<reference evidence="3" key="1">
    <citation type="submission" date="2012-09" db="EMBL/GenBank/DDBJ databases">
        <authorList>
            <person name="Martin A.A."/>
        </authorList>
    </citation>
    <scope>NUCLEOTIDE SEQUENCE</scope>
</reference>